<keyword evidence="2" id="KW-0812">Transmembrane</keyword>
<comment type="similarity">
    <text evidence="1">Belongs to the syntaxin family.</text>
</comment>
<keyword evidence="2" id="KW-0472">Membrane</keyword>
<dbReference type="PROSITE" id="PS50192">
    <property type="entry name" value="T_SNARE"/>
    <property type="match status" value="1"/>
</dbReference>
<evidence type="ECO:0000313" key="5">
    <source>
        <dbReference type="Proteomes" id="UP000050424"/>
    </source>
</evidence>
<dbReference type="Pfam" id="PF05739">
    <property type="entry name" value="SNARE"/>
    <property type="match status" value="1"/>
</dbReference>
<dbReference type="GO" id="GO:0048278">
    <property type="term" value="P:vesicle docking"/>
    <property type="evidence" value="ECO:0007669"/>
    <property type="project" value="TreeGrafter"/>
</dbReference>
<dbReference type="Gene3D" id="1.20.58.70">
    <property type="match status" value="1"/>
</dbReference>
<evidence type="ECO:0000313" key="4">
    <source>
        <dbReference type="EMBL" id="KPM39149.1"/>
    </source>
</evidence>
<dbReference type="Proteomes" id="UP000050424">
    <property type="component" value="Unassembled WGS sequence"/>
</dbReference>
<organism evidence="4 5">
    <name type="scientific">Neonectria ditissima</name>
    <dbReference type="NCBI Taxonomy" id="78410"/>
    <lineage>
        <taxon>Eukaryota</taxon>
        <taxon>Fungi</taxon>
        <taxon>Dikarya</taxon>
        <taxon>Ascomycota</taxon>
        <taxon>Pezizomycotina</taxon>
        <taxon>Sordariomycetes</taxon>
        <taxon>Hypocreomycetidae</taxon>
        <taxon>Hypocreales</taxon>
        <taxon>Nectriaceae</taxon>
        <taxon>Neonectria</taxon>
    </lineage>
</organism>
<comment type="caution">
    <text evidence="4">The sequence shown here is derived from an EMBL/GenBank/DDBJ whole genome shotgun (WGS) entry which is preliminary data.</text>
</comment>
<name>A0A0P7BAA0_9HYPO</name>
<dbReference type="PANTHER" id="PTHR19957">
    <property type="entry name" value="SYNTAXIN"/>
    <property type="match status" value="1"/>
</dbReference>
<dbReference type="PANTHER" id="PTHR19957:SF38">
    <property type="entry name" value="LD27581P"/>
    <property type="match status" value="1"/>
</dbReference>
<gene>
    <name evidence="4" type="ORF">AK830_g7403</name>
</gene>
<dbReference type="GO" id="GO:0005484">
    <property type="term" value="F:SNAP receptor activity"/>
    <property type="evidence" value="ECO:0007669"/>
    <property type="project" value="TreeGrafter"/>
</dbReference>
<protein>
    <recommendedName>
        <fullName evidence="3">t-SNARE coiled-coil homology domain-containing protein</fullName>
    </recommendedName>
</protein>
<dbReference type="InterPro" id="IPR000727">
    <property type="entry name" value="T_SNARE_dom"/>
</dbReference>
<feature type="transmembrane region" description="Helical" evidence="2">
    <location>
        <begin position="243"/>
        <end position="262"/>
    </location>
</feature>
<dbReference type="GO" id="GO:0031201">
    <property type="term" value="C:SNARE complex"/>
    <property type="evidence" value="ECO:0007669"/>
    <property type="project" value="TreeGrafter"/>
</dbReference>
<dbReference type="Gene3D" id="1.20.5.110">
    <property type="match status" value="1"/>
</dbReference>
<proteinExistence type="inferred from homology"/>
<dbReference type="InterPro" id="IPR006011">
    <property type="entry name" value="Syntaxin_N"/>
</dbReference>
<dbReference type="GO" id="GO:0012505">
    <property type="term" value="C:endomembrane system"/>
    <property type="evidence" value="ECO:0007669"/>
    <property type="project" value="TreeGrafter"/>
</dbReference>
<dbReference type="OrthoDB" id="364348at2759"/>
<dbReference type="SUPFAM" id="SSF47661">
    <property type="entry name" value="t-snare proteins"/>
    <property type="match status" value="1"/>
</dbReference>
<dbReference type="AlphaFoldDB" id="A0A0P7BAA0"/>
<keyword evidence="2" id="KW-1133">Transmembrane helix</keyword>
<dbReference type="GO" id="GO:0006886">
    <property type="term" value="P:intracellular protein transport"/>
    <property type="evidence" value="ECO:0007669"/>
    <property type="project" value="TreeGrafter"/>
</dbReference>
<sequence length="263" mass="29511">MSSDELSNLESGQYGGYTDDPAFQKLQYDLKSKVQALQNSNQKLTNDVKVLGTRKDTPRLRERVHKSMDKAREMCTEIGNGVKELQDWNHVTKQQENERTKILGDFHAALQKFQSLQQNALEKERASLTAVRAALDDGGQSDAQQSDQLQQLQQQMPQLAPQSDVDFQDILIQERRSGIRQIEEDMADINHLVLQTAIMVTEQGETVNTIEGNSETVKVNISNGNEDVTASNRLQKAARSKSCYLLLILAIIMTIVILAIVLD</sequence>
<evidence type="ECO:0000259" key="3">
    <source>
        <dbReference type="PROSITE" id="PS50192"/>
    </source>
</evidence>
<dbReference type="SMART" id="SM00397">
    <property type="entry name" value="t_SNARE"/>
    <property type="match status" value="1"/>
</dbReference>
<dbReference type="Pfam" id="PF14523">
    <property type="entry name" value="Syntaxin_2"/>
    <property type="match status" value="1"/>
</dbReference>
<accession>A0A0P7BAA0</accession>
<evidence type="ECO:0000256" key="2">
    <source>
        <dbReference type="SAM" id="Phobius"/>
    </source>
</evidence>
<keyword evidence="5" id="KW-1185">Reference proteome</keyword>
<dbReference type="STRING" id="78410.A0A0P7BAA0"/>
<feature type="domain" description="T-SNARE coiled-coil homology" evidence="3">
    <location>
        <begin position="169"/>
        <end position="231"/>
    </location>
</feature>
<dbReference type="InterPro" id="IPR010989">
    <property type="entry name" value="SNARE"/>
</dbReference>
<dbReference type="GO" id="GO:0000149">
    <property type="term" value="F:SNARE binding"/>
    <property type="evidence" value="ECO:0007669"/>
    <property type="project" value="TreeGrafter"/>
</dbReference>
<dbReference type="EMBL" id="LKCW01000115">
    <property type="protein sequence ID" value="KPM39149.1"/>
    <property type="molecule type" value="Genomic_DNA"/>
</dbReference>
<reference evidence="4 5" key="1">
    <citation type="submission" date="2015-09" db="EMBL/GenBank/DDBJ databases">
        <title>Draft genome of a European isolate of the apple canker pathogen Neonectria ditissima.</title>
        <authorList>
            <person name="Gomez-Cortecero A."/>
            <person name="Harrison R.J."/>
            <person name="Armitage A.D."/>
        </authorList>
    </citation>
    <scope>NUCLEOTIDE SEQUENCE [LARGE SCALE GENOMIC DNA]</scope>
    <source>
        <strain evidence="4 5">R09/05</strain>
    </source>
</reference>
<dbReference type="GO" id="GO:0006906">
    <property type="term" value="P:vesicle fusion"/>
    <property type="evidence" value="ECO:0007669"/>
    <property type="project" value="TreeGrafter"/>
</dbReference>
<dbReference type="InterPro" id="IPR045242">
    <property type="entry name" value="Syntaxin"/>
</dbReference>
<evidence type="ECO:0000256" key="1">
    <source>
        <dbReference type="ARBA" id="ARBA00009063"/>
    </source>
</evidence>